<evidence type="ECO:0000256" key="2">
    <source>
        <dbReference type="ARBA" id="ARBA00022614"/>
    </source>
</evidence>
<feature type="compositionally biased region" description="Basic and acidic residues" evidence="7">
    <location>
        <begin position="293"/>
        <end position="302"/>
    </location>
</feature>
<dbReference type="GeneID" id="123066742"/>
<reference evidence="11" key="2">
    <citation type="submission" date="2018-10" db="UniProtKB">
        <authorList>
            <consortium name="EnsemblPlants"/>
        </authorList>
    </citation>
    <scope>IDENTIFICATION</scope>
</reference>
<sequence>MAEMAKGAVDSLLGTIGAAIGERAALMGSVRRDMRFIKGEMESMNGFLLDVDDPAEQSNQVQAWMRQVRDLAYDSQSCIDRYVQTVGAGHSSAGLLGSIGRAPQVLRTLPDRYRIAMQIKEIKSRAQEVGERRQRYGVQALATTARCGRGGAKVAEEDAAAAGRRRRVLADAENLLDADAREVVAWVTRGGRHDANHRASPLSKSAGKFVRALFSMTMFTNTADVESELATAAREVLGDGDPENIEDAAAILSKQGTEITDKEISAVIAAVKELLGFRRDPAKSSPAPGVGGPDEHKPGTSEKKQAFTDALESLKVANTPTDVALAEKLYSDQLKEWLRKLFDNELIEELVLGGWLHSAVKQAQENKYIEMAIERAPDALHSIVQAVKKVVGEGDGSAQEAPEKPGDTDHVQDKSPSNDSVSVQQKSVPTSKTVDDRSVMEEIKMAAQDVGKAAIEAIGDGKTAIESAIKTAASISDNSIIKPLAHSIENIESRVAWFQELVDHGGGRRDGGRPRLLAIVTPAADAHYPEEGGDRPATKLARSVYEMCKGDHHFDRVAWIDAKCNANKTQRLRCLLQQLQLQSLLVGEDVSTLSGQQLATEIRNQLQGKKFLIVMADPPGDEDEAPWADIASALPPWDSHSHCSGSTIIVTPMVQQPVQFHGWYLASWLFLLKASRYKVHFYSHLEATSKKANELLVGGHDSRELQSIVKRILQKCRRDKFSTTMFLHALYANPRRSEIEFLALLNQLQDVGSTARMAQEIVRFCHSDLSIHCKTYLHDLAMFQKNSSCKIRRGSSIRRWSAQNLISNRRQALDEAEHGLNALVNRGLVRLKDPSPAGKAKNCELPPQVLTFVETNTSSEDNIGNKDLLPELVPRLSIRNKLQLQQLSDGQQATHLSLCRRMLKCTTPADAEDSKDPSSVISFLNSLSAYSQLGLIMVLDLEGCPGLNMDNLKNICNKKFQLKYLSLRKTEVHELPKEISKLQGLETLDIRETYIKSFPEDVVLQKLMHLLAGHIRSDESLCTIHIPPAIGSMTNIQVLSHVEASHFADVNEFQDVGLLTQLRKFGVVIPCNNPEAMDSLLKEIGKLDECLTSLSVHIKQEEGAHVPAPAVDMNKTVISHPRSLESLNITGKISGLPTWIKKLHRLTKITLCRTFLLASQIGILGKLMNLRIVVLRPDSCVDRYLTFKGKEFTQLELLVIEVEGLQIIKISFDPPVAPKLEKIVWTSTSTTSKEDTSSDKPNMADMSGIDKLPSLRHIELSSFDMDRCSFNIRSINQQMCKNPNNPKLKPEELIPKDVVVVAAAAAAASLIPDPR</sequence>
<dbReference type="GO" id="GO:0006952">
    <property type="term" value="P:defense response"/>
    <property type="evidence" value="ECO:0007669"/>
    <property type="project" value="UniProtKB-KW"/>
</dbReference>
<dbReference type="Gramene" id="TraesCS3B02G556100.1">
    <property type="protein sequence ID" value="TraesCS3B02G556100.1.cds1"/>
    <property type="gene ID" value="TraesCS3B02G556100"/>
</dbReference>
<dbReference type="GO" id="GO:0000166">
    <property type="term" value="F:nucleotide binding"/>
    <property type="evidence" value="ECO:0007669"/>
    <property type="project" value="UniProtKB-KW"/>
</dbReference>
<dbReference type="Gramene" id="TraesRN3B0101391100.1">
    <property type="protein sequence ID" value="TraesRN3B0101391100.1"/>
    <property type="gene ID" value="TraesRN3B0101391100"/>
</dbReference>
<dbReference type="InterPro" id="IPR027417">
    <property type="entry name" value="P-loop_NTPase"/>
</dbReference>
<organism evidence="11">
    <name type="scientific">Triticum aestivum</name>
    <name type="common">Wheat</name>
    <dbReference type="NCBI Taxonomy" id="4565"/>
    <lineage>
        <taxon>Eukaryota</taxon>
        <taxon>Viridiplantae</taxon>
        <taxon>Streptophyta</taxon>
        <taxon>Embryophyta</taxon>
        <taxon>Tracheophyta</taxon>
        <taxon>Spermatophyta</taxon>
        <taxon>Magnoliopsida</taxon>
        <taxon>Liliopsida</taxon>
        <taxon>Poales</taxon>
        <taxon>Poaceae</taxon>
        <taxon>BOP clade</taxon>
        <taxon>Pooideae</taxon>
        <taxon>Triticodae</taxon>
        <taxon>Triticeae</taxon>
        <taxon>Triticinae</taxon>
        <taxon>Triticum</taxon>
    </lineage>
</organism>
<dbReference type="Gene3D" id="3.40.50.300">
    <property type="entry name" value="P-loop containing nucleotide triphosphate hydrolases"/>
    <property type="match status" value="1"/>
</dbReference>
<dbReference type="SUPFAM" id="SSF52540">
    <property type="entry name" value="P-loop containing nucleoside triphosphate hydrolases"/>
    <property type="match status" value="1"/>
</dbReference>
<keyword evidence="12" id="KW-1185">Reference proteome</keyword>
<evidence type="ECO:0000256" key="4">
    <source>
        <dbReference type="ARBA" id="ARBA00022741"/>
    </source>
</evidence>
<dbReference type="EnsemblPlants" id="TraesCS3B02G556100.1">
    <property type="protein sequence ID" value="TraesCS3B02G556100.1.cds1"/>
    <property type="gene ID" value="TraesCS3B02G556100"/>
</dbReference>
<keyword evidence="5" id="KW-0611">Plant defense</keyword>
<dbReference type="Gramene" id="TraesROB_scaffold_010703_01G000100.1">
    <property type="protein sequence ID" value="TraesROB_scaffold_010703_01G000100.1"/>
    <property type="gene ID" value="TraesROB_scaffold_010703_01G000100"/>
</dbReference>
<dbReference type="OrthoDB" id="656090at2759"/>
<keyword evidence="3" id="KW-0677">Repeat</keyword>
<comment type="similarity">
    <text evidence="1">Belongs to the disease resistance NB-LRR family.</text>
</comment>
<feature type="compositionally biased region" description="Polar residues" evidence="7">
    <location>
        <begin position="414"/>
        <end position="432"/>
    </location>
</feature>
<evidence type="ECO:0000256" key="1">
    <source>
        <dbReference type="ARBA" id="ARBA00008894"/>
    </source>
</evidence>
<feature type="domain" description="NB-ARC" evidence="8">
    <location>
        <begin position="538"/>
        <end position="640"/>
    </location>
</feature>
<dbReference type="InterPro" id="IPR055414">
    <property type="entry name" value="LRR_R13L4/SHOC2-like"/>
</dbReference>
<evidence type="ECO:0000256" key="6">
    <source>
        <dbReference type="ARBA" id="ARBA00023054"/>
    </source>
</evidence>
<dbReference type="InterPro" id="IPR044974">
    <property type="entry name" value="Disease_R_plants"/>
</dbReference>
<name>A0A3B6FYF4_WHEAT</name>
<keyword evidence="4" id="KW-0547">Nucleotide-binding</keyword>
<dbReference type="Proteomes" id="UP000019116">
    <property type="component" value="Chromosome 3B"/>
</dbReference>
<dbReference type="CDD" id="cd14798">
    <property type="entry name" value="RX-CC_like"/>
    <property type="match status" value="1"/>
</dbReference>
<feature type="domain" description="Disease resistance N-terminal" evidence="9">
    <location>
        <begin position="8"/>
        <end position="92"/>
    </location>
</feature>
<evidence type="ECO:0000256" key="3">
    <source>
        <dbReference type="ARBA" id="ARBA00022737"/>
    </source>
</evidence>
<evidence type="ECO:0000259" key="9">
    <source>
        <dbReference type="Pfam" id="PF18052"/>
    </source>
</evidence>
<feature type="region of interest" description="Disordered" evidence="7">
    <location>
        <begin position="279"/>
        <end position="302"/>
    </location>
</feature>
<dbReference type="Gene3D" id="3.80.10.10">
    <property type="entry name" value="Ribonuclease Inhibitor"/>
    <property type="match status" value="1"/>
</dbReference>
<dbReference type="GO" id="GO:0051707">
    <property type="term" value="P:response to other organism"/>
    <property type="evidence" value="ECO:0007669"/>
    <property type="project" value="UniProtKB-ARBA"/>
</dbReference>
<evidence type="ECO:0000313" key="11">
    <source>
        <dbReference type="EnsemblPlants" id="TraesCS3B02G556100.1.cds1"/>
    </source>
</evidence>
<dbReference type="Gramene" id="TraesCLE_scaffold_034398_01G000100.1">
    <property type="protein sequence ID" value="TraesCLE_scaffold_034398_01G000100.1"/>
    <property type="gene ID" value="TraesCLE_scaffold_034398_01G000100"/>
</dbReference>
<dbReference type="Gene3D" id="1.20.5.4130">
    <property type="match status" value="1"/>
</dbReference>
<dbReference type="InterPro" id="IPR002182">
    <property type="entry name" value="NB-ARC"/>
</dbReference>
<dbReference type="Gramene" id="TraesLDM3B03G01771850.1">
    <property type="protein sequence ID" value="TraesLDM3B03G01771850.1.CDS1"/>
    <property type="gene ID" value="TraesLDM3B03G01771850"/>
</dbReference>
<dbReference type="RefSeq" id="XP_044345708.1">
    <property type="nucleotide sequence ID" value="XM_044489773.1"/>
</dbReference>
<dbReference type="STRING" id="4565.A0A3B6FYF4"/>
<keyword evidence="2" id="KW-0433">Leucine-rich repeat</keyword>
<dbReference type="Gramene" id="TraesKAR3B01G0533780.1">
    <property type="protein sequence ID" value="cds.TraesKAR3B01G0533780.1"/>
    <property type="gene ID" value="TraesKAR3B01G0533780"/>
</dbReference>
<dbReference type="Gramene" id="TraesCS3B03G1385100.1">
    <property type="protein sequence ID" value="TraesCS3B03G1385100.1.CDS1"/>
    <property type="gene ID" value="TraesCS3B03G1385100"/>
</dbReference>
<dbReference type="PANTHER" id="PTHR23155">
    <property type="entry name" value="DISEASE RESISTANCE PROTEIN RP"/>
    <property type="match status" value="1"/>
</dbReference>
<dbReference type="PANTHER" id="PTHR23155:SF1062">
    <property type="entry name" value="OS11G0579400 PROTEIN"/>
    <property type="match status" value="1"/>
</dbReference>
<dbReference type="SUPFAM" id="SSF52058">
    <property type="entry name" value="L domain-like"/>
    <property type="match status" value="1"/>
</dbReference>
<dbReference type="Pfam" id="PF18052">
    <property type="entry name" value="Rx_N"/>
    <property type="match status" value="1"/>
</dbReference>
<keyword evidence="6" id="KW-0175">Coiled coil</keyword>
<gene>
    <name evidence="11" type="primary">LOC123066742</name>
</gene>
<proteinExistence type="inferred from homology"/>
<reference evidence="11" key="1">
    <citation type="submission" date="2018-08" db="EMBL/GenBank/DDBJ databases">
        <authorList>
            <person name="Rossello M."/>
        </authorList>
    </citation>
    <scope>NUCLEOTIDE SEQUENCE [LARGE SCALE GENOMIC DNA]</scope>
    <source>
        <strain evidence="11">cv. Chinese Spring</strain>
    </source>
</reference>
<dbReference type="Gramene" id="TraesSYM3B03G01797430.1">
    <property type="protein sequence ID" value="TraesSYM3B03G01797430.1.CDS1"/>
    <property type="gene ID" value="TraesSYM3B03G01797430"/>
</dbReference>
<evidence type="ECO:0000256" key="5">
    <source>
        <dbReference type="ARBA" id="ARBA00022821"/>
    </source>
</evidence>
<dbReference type="Gramene" id="TraesWEE_scaffold_034691_01G000100.1">
    <property type="protein sequence ID" value="TraesWEE_scaffold_034691_01G000100.1"/>
    <property type="gene ID" value="TraesWEE_scaffold_034691_01G000100"/>
</dbReference>
<evidence type="ECO:0000313" key="12">
    <source>
        <dbReference type="Proteomes" id="UP000019116"/>
    </source>
</evidence>
<dbReference type="Pfam" id="PF00931">
    <property type="entry name" value="NB-ARC"/>
    <property type="match status" value="1"/>
</dbReference>
<feature type="compositionally biased region" description="Basic and acidic residues" evidence="7">
    <location>
        <begin position="401"/>
        <end position="413"/>
    </location>
</feature>
<dbReference type="InterPro" id="IPR038005">
    <property type="entry name" value="RX-like_CC"/>
</dbReference>
<dbReference type="InterPro" id="IPR041118">
    <property type="entry name" value="Rx_N"/>
</dbReference>
<feature type="region of interest" description="Disordered" evidence="7">
    <location>
        <begin position="393"/>
        <end position="436"/>
    </location>
</feature>
<evidence type="ECO:0000256" key="7">
    <source>
        <dbReference type="SAM" id="MobiDB-lite"/>
    </source>
</evidence>
<evidence type="ECO:0000259" key="10">
    <source>
        <dbReference type="Pfam" id="PF23598"/>
    </source>
</evidence>
<feature type="domain" description="Disease resistance R13L4/SHOC-2-like LRR" evidence="10">
    <location>
        <begin position="926"/>
        <end position="1287"/>
    </location>
</feature>
<dbReference type="InterPro" id="IPR032675">
    <property type="entry name" value="LRR_dom_sf"/>
</dbReference>
<accession>A0A3B6FYF4</accession>
<dbReference type="Pfam" id="PF23598">
    <property type="entry name" value="LRR_14"/>
    <property type="match status" value="1"/>
</dbReference>
<protein>
    <submittedName>
        <fullName evidence="11">Uncharacterized protein</fullName>
    </submittedName>
</protein>
<dbReference type="Gramene" id="TraesCAD_scaffold_010438_01G000100.1">
    <property type="protein sequence ID" value="TraesCAD_scaffold_010438_01G000100.1"/>
    <property type="gene ID" value="TraesCAD_scaffold_010438_01G000100"/>
</dbReference>
<evidence type="ECO:0000259" key="8">
    <source>
        <dbReference type="Pfam" id="PF00931"/>
    </source>
</evidence>